<evidence type="ECO:0000256" key="6">
    <source>
        <dbReference type="ARBA" id="ARBA00022884"/>
    </source>
</evidence>
<evidence type="ECO:0000256" key="2">
    <source>
        <dbReference type="ARBA" id="ARBA00022603"/>
    </source>
</evidence>
<gene>
    <name evidence="15" type="primary">Acey_s0215.g2355</name>
    <name evidence="15" type="synonym">Acey-tag-72</name>
    <name evidence="15" type="ORF">Y032_0215g2355</name>
</gene>
<proteinExistence type="inferred from homology"/>
<feature type="binding site" evidence="12">
    <location>
        <begin position="33"/>
        <end position="34"/>
    </location>
    <ligand>
        <name>mRNA</name>
        <dbReference type="ChEBI" id="CHEBI:33699"/>
    </ligand>
</feature>
<feature type="binding site" evidence="11">
    <location>
        <position position="120"/>
    </location>
    <ligand>
        <name>S-adenosyl-L-methionine</name>
        <dbReference type="ChEBI" id="CHEBI:59789"/>
    </ligand>
</feature>
<comment type="catalytic activity">
    <reaction evidence="9">
        <text>a 5'-end (5'-triphosphoguanosine)-ribonucleoside in mRNA + S-adenosyl-L-methionine = a 5'-end (N(7)-methyl 5'-triphosphoguanosine)-ribonucleoside in mRNA + S-adenosyl-L-homocysteine</text>
        <dbReference type="Rhea" id="RHEA:67008"/>
        <dbReference type="Rhea" id="RHEA-COMP:17166"/>
        <dbReference type="Rhea" id="RHEA-COMP:17167"/>
        <dbReference type="ChEBI" id="CHEBI:57856"/>
        <dbReference type="ChEBI" id="CHEBI:59789"/>
        <dbReference type="ChEBI" id="CHEBI:156461"/>
        <dbReference type="ChEBI" id="CHEBI:167617"/>
        <dbReference type="EC" id="2.1.1.56"/>
    </reaction>
</comment>
<feature type="site" description="mRNA cap binding" evidence="12">
    <location>
        <position position="146"/>
    </location>
</feature>
<accession>A0A016SK24</accession>
<evidence type="ECO:0000256" key="13">
    <source>
        <dbReference type="SAM" id="MobiDB-lite"/>
    </source>
</evidence>
<dbReference type="GO" id="GO:0005634">
    <property type="term" value="C:nucleus"/>
    <property type="evidence" value="ECO:0007669"/>
    <property type="project" value="UniProtKB-SubCell"/>
</dbReference>
<feature type="site" description="mRNA cap binding" evidence="12">
    <location>
        <position position="99"/>
    </location>
</feature>
<evidence type="ECO:0000256" key="5">
    <source>
        <dbReference type="ARBA" id="ARBA00022691"/>
    </source>
</evidence>
<feature type="compositionally biased region" description="Basic and acidic residues" evidence="13">
    <location>
        <begin position="347"/>
        <end position="371"/>
    </location>
</feature>
<dbReference type="InterPro" id="IPR039753">
    <property type="entry name" value="RG7MT1"/>
</dbReference>
<evidence type="ECO:0000256" key="12">
    <source>
        <dbReference type="PIRSR" id="PIRSR028762-2"/>
    </source>
</evidence>
<evidence type="ECO:0000313" key="15">
    <source>
        <dbReference type="EMBL" id="EYB90706.1"/>
    </source>
</evidence>
<evidence type="ECO:0000259" key="14">
    <source>
        <dbReference type="PROSITE" id="PS51562"/>
    </source>
</evidence>
<organism evidence="15 16">
    <name type="scientific">Ancylostoma ceylanicum</name>
    <dbReference type="NCBI Taxonomy" id="53326"/>
    <lineage>
        <taxon>Eukaryota</taxon>
        <taxon>Metazoa</taxon>
        <taxon>Ecdysozoa</taxon>
        <taxon>Nematoda</taxon>
        <taxon>Chromadorea</taxon>
        <taxon>Rhabditida</taxon>
        <taxon>Rhabditina</taxon>
        <taxon>Rhabditomorpha</taxon>
        <taxon>Strongyloidea</taxon>
        <taxon>Ancylostomatidae</taxon>
        <taxon>Ancylostomatinae</taxon>
        <taxon>Ancylostoma</taxon>
    </lineage>
</organism>
<feature type="site" description="mRNA cap binding" evidence="12">
    <location>
        <position position="68"/>
    </location>
</feature>
<dbReference type="InterPro" id="IPR029063">
    <property type="entry name" value="SAM-dependent_MTases_sf"/>
</dbReference>
<dbReference type="Gene3D" id="3.40.50.150">
    <property type="entry name" value="Vaccinia Virus protein VP39"/>
    <property type="match status" value="1"/>
</dbReference>
<dbReference type="PIRSF" id="PIRSF028762">
    <property type="entry name" value="ABD1"/>
    <property type="match status" value="1"/>
</dbReference>
<dbReference type="PANTHER" id="PTHR12189:SF2">
    <property type="entry name" value="MRNA CAP GUANINE-N7 METHYLTRANSFERASE"/>
    <property type="match status" value="1"/>
</dbReference>
<evidence type="ECO:0000256" key="7">
    <source>
        <dbReference type="ARBA" id="ARBA00023042"/>
    </source>
</evidence>
<reference evidence="16" key="1">
    <citation type="journal article" date="2015" name="Nat. Genet.">
        <title>The genome and transcriptome of the zoonotic hookworm Ancylostoma ceylanicum identify infection-specific gene families.</title>
        <authorList>
            <person name="Schwarz E.M."/>
            <person name="Hu Y."/>
            <person name="Antoshechkin I."/>
            <person name="Miller M.M."/>
            <person name="Sternberg P.W."/>
            <person name="Aroian R.V."/>
        </authorList>
    </citation>
    <scope>NUCLEOTIDE SEQUENCE</scope>
    <source>
        <strain evidence="16">HY135</strain>
    </source>
</reference>
<keyword evidence="16" id="KW-1185">Reference proteome</keyword>
<evidence type="ECO:0000256" key="11">
    <source>
        <dbReference type="PIRSR" id="PIRSR028762-1"/>
    </source>
</evidence>
<feature type="site" description="mRNA cap binding" evidence="12">
    <location>
        <position position="326"/>
    </location>
</feature>
<sequence>MSSETVAQHYNAVRQEGVAGRAESRIFYLRNLNNWMKSELINEALHMLRDEAVNKMFRPRVLDLACGKGGDLRKWKIANVDSIVMADVADVSLSQAKERYDEMAQRERYGLFRAEFVHADCCKDNLKSLMKSHPEFDLVSCQFALHYSFIDEQSARTFLRNATETLRPGGFLIGTLPDAERIVWAVRENDGEFKNAVCSVRYDNKDEMERPPLFGAKFHFTLDSQVNCPEFLAYFPLVKHLLEELDMELVFMRRFPEALRHWKTTGAGLLSRMQGLEPYPPRNGAKLSAEDNEYEQAKEFVKTLDSSENPSIGTLSKSEWEAFCMYLVFAFRKKGGSQAAAPSSAKSKLDEESPVESKRRRTEEHGEAATS</sequence>
<keyword evidence="2 10" id="KW-0489">Methyltransferase</keyword>
<dbReference type="PROSITE" id="PS51562">
    <property type="entry name" value="RNA_CAP0_MT"/>
    <property type="match status" value="1"/>
</dbReference>
<dbReference type="GO" id="GO:0003723">
    <property type="term" value="F:RNA binding"/>
    <property type="evidence" value="ECO:0007669"/>
    <property type="project" value="UniProtKB-KW"/>
</dbReference>
<dbReference type="SUPFAM" id="SSF53335">
    <property type="entry name" value="S-adenosyl-L-methionine-dependent methyltransferases"/>
    <property type="match status" value="1"/>
</dbReference>
<dbReference type="InterPro" id="IPR004971">
    <property type="entry name" value="mRNA_G-N7_MeTrfase_dom"/>
</dbReference>
<evidence type="ECO:0000256" key="1">
    <source>
        <dbReference type="ARBA" id="ARBA00004123"/>
    </source>
</evidence>
<keyword evidence="8 10" id="KW-0539">Nucleus</keyword>
<feature type="compositionally biased region" description="Low complexity" evidence="13">
    <location>
        <begin position="337"/>
        <end position="346"/>
    </location>
</feature>
<dbReference type="EMBL" id="JARK01001551">
    <property type="protein sequence ID" value="EYB90706.1"/>
    <property type="molecule type" value="Genomic_DNA"/>
</dbReference>
<keyword evidence="7 10" id="KW-0506">mRNA capping</keyword>
<feature type="region of interest" description="Disordered" evidence="13">
    <location>
        <begin position="337"/>
        <end position="371"/>
    </location>
</feature>
<evidence type="ECO:0000256" key="3">
    <source>
        <dbReference type="ARBA" id="ARBA00022664"/>
    </source>
</evidence>
<evidence type="ECO:0000256" key="9">
    <source>
        <dbReference type="ARBA" id="ARBA00044712"/>
    </source>
</evidence>
<feature type="domain" description="MRNA cap 0 methyltransferase" evidence="14">
    <location>
        <begin position="24"/>
        <end position="334"/>
    </location>
</feature>
<evidence type="ECO:0000256" key="10">
    <source>
        <dbReference type="PIRNR" id="PIRNR028762"/>
    </source>
</evidence>
<dbReference type="STRING" id="53326.A0A016SK24"/>
<feature type="binding site" evidence="11">
    <location>
        <position position="87"/>
    </location>
    <ligand>
        <name>S-adenosyl-L-methionine</name>
        <dbReference type="ChEBI" id="CHEBI:59789"/>
    </ligand>
</feature>
<evidence type="ECO:0000256" key="4">
    <source>
        <dbReference type="ARBA" id="ARBA00022679"/>
    </source>
</evidence>
<protein>
    <recommendedName>
        <fullName evidence="10">mRNA cap guanine-N(7) methyltransferase</fullName>
        <ecNumber evidence="10">2.1.1.56</ecNumber>
    </recommendedName>
    <alternativeName>
        <fullName evidence="10">mRNA (guanine-N(7))-methyltransferase</fullName>
    </alternativeName>
    <alternativeName>
        <fullName evidence="10">mRNA cap methyltransferase</fullName>
    </alternativeName>
</protein>
<dbReference type="InterPro" id="IPR016899">
    <property type="entry name" value="mRNA_G-N7_MeTrfase_euk"/>
</dbReference>
<feature type="binding site" evidence="11">
    <location>
        <position position="37"/>
    </location>
    <ligand>
        <name>S-adenosyl-L-methionine</name>
        <dbReference type="ChEBI" id="CHEBI:59789"/>
    </ligand>
</feature>
<feature type="site" description="mRNA cap binding" evidence="12">
    <location>
        <position position="74"/>
    </location>
</feature>
<keyword evidence="6 10" id="KW-0694">RNA-binding</keyword>
<feature type="site" description="mRNA cap binding" evidence="12">
    <location>
        <position position="230"/>
    </location>
</feature>
<dbReference type="GO" id="GO:0004482">
    <property type="term" value="F:mRNA 5'-cap (guanine-N7-)-methyltransferase activity"/>
    <property type="evidence" value="ECO:0007669"/>
    <property type="project" value="UniProtKB-EC"/>
</dbReference>
<keyword evidence="5 10" id="KW-0949">S-adenosyl-L-methionine</keyword>
<comment type="subcellular location">
    <subcellularLocation>
        <location evidence="1 10">Nucleus</location>
    </subcellularLocation>
</comment>
<keyword evidence="4 10" id="KW-0808">Transferase</keyword>
<comment type="caution">
    <text evidence="15">The sequence shown here is derived from an EMBL/GenBank/DDBJ whole genome shotgun (WGS) entry which is preliminary data.</text>
</comment>
<dbReference type="EC" id="2.1.1.56" evidence="10"/>
<dbReference type="Pfam" id="PF03291">
    <property type="entry name" value="mRNA_G-N7_MeTrfase"/>
    <property type="match status" value="1"/>
</dbReference>
<dbReference type="AlphaFoldDB" id="A0A016SK24"/>
<keyword evidence="3 10" id="KW-0507">mRNA processing</keyword>
<comment type="similarity">
    <text evidence="10">Belongs to the class I-like SAM-binding methyltransferase superfamily. mRNA cap 0 methyltransferase family.</text>
</comment>
<name>A0A016SK24_9BILA</name>
<dbReference type="CDD" id="cd02440">
    <property type="entry name" value="AdoMet_MTases"/>
    <property type="match status" value="1"/>
</dbReference>
<dbReference type="PANTHER" id="PTHR12189">
    <property type="entry name" value="MRNA GUANINE-7- METHYLTRANSFERASE"/>
    <property type="match status" value="1"/>
</dbReference>
<feature type="binding site" evidence="11">
    <location>
        <position position="147"/>
    </location>
    <ligand>
        <name>S-adenosyl-L-methionine</name>
        <dbReference type="ChEBI" id="CHEBI:59789"/>
    </ligand>
</feature>
<dbReference type="OrthoDB" id="10248867at2759"/>
<feature type="binding site" evidence="11">
    <location>
        <position position="142"/>
    </location>
    <ligand>
        <name>S-adenosyl-L-methionine</name>
        <dbReference type="ChEBI" id="CHEBI:59789"/>
    </ligand>
</feature>
<feature type="binding site" evidence="11">
    <location>
        <position position="65"/>
    </location>
    <ligand>
        <name>S-adenosyl-L-methionine</name>
        <dbReference type="ChEBI" id="CHEBI:59789"/>
    </ligand>
</feature>
<evidence type="ECO:0000313" key="16">
    <source>
        <dbReference type="Proteomes" id="UP000024635"/>
    </source>
</evidence>
<evidence type="ECO:0000256" key="8">
    <source>
        <dbReference type="ARBA" id="ARBA00023242"/>
    </source>
</evidence>
<dbReference type="Proteomes" id="UP000024635">
    <property type="component" value="Unassembled WGS sequence"/>
</dbReference>